<proteinExistence type="predicted"/>
<dbReference type="AlphaFoldDB" id="A0A7J0BL83"/>
<name>A0A7J0BL83_9BACT</name>
<dbReference type="SUPFAM" id="SSF53335">
    <property type="entry name" value="S-adenosyl-L-methionine-dependent methyltransferases"/>
    <property type="match status" value="1"/>
</dbReference>
<feature type="domain" description="Methyltransferase type 11" evidence="1">
    <location>
        <begin position="61"/>
        <end position="151"/>
    </location>
</feature>
<comment type="caution">
    <text evidence="2">The sequence shown here is derived from an EMBL/GenBank/DDBJ whole genome shotgun (WGS) entry which is preliminary data.</text>
</comment>
<accession>A0A7J0BL83</accession>
<dbReference type="InterPro" id="IPR013216">
    <property type="entry name" value="Methyltransf_11"/>
</dbReference>
<keyword evidence="3" id="KW-1185">Reference proteome</keyword>
<evidence type="ECO:0000313" key="3">
    <source>
        <dbReference type="Proteomes" id="UP000503840"/>
    </source>
</evidence>
<dbReference type="InterPro" id="IPR029063">
    <property type="entry name" value="SAM-dependent_MTases_sf"/>
</dbReference>
<gene>
    <name evidence="2" type="ORF">DSM101010T_21990</name>
</gene>
<dbReference type="Pfam" id="PF08241">
    <property type="entry name" value="Methyltransf_11"/>
    <property type="match status" value="1"/>
</dbReference>
<dbReference type="Gene3D" id="3.40.50.150">
    <property type="entry name" value="Vaccinia Virus protein VP39"/>
    <property type="match status" value="1"/>
</dbReference>
<reference evidence="2 3" key="1">
    <citation type="submission" date="2020-05" db="EMBL/GenBank/DDBJ databases">
        <title>Draft genome sequence of Desulfovibrio sp. strain HN2T.</title>
        <authorList>
            <person name="Ueno A."/>
            <person name="Tamazawa S."/>
            <person name="Tamamura S."/>
            <person name="Murakami T."/>
            <person name="Kiyama T."/>
            <person name="Inomata H."/>
            <person name="Amano Y."/>
            <person name="Miyakawa K."/>
            <person name="Tamaki H."/>
            <person name="Naganuma T."/>
            <person name="Kaneko K."/>
        </authorList>
    </citation>
    <scope>NUCLEOTIDE SEQUENCE [LARGE SCALE GENOMIC DNA]</scope>
    <source>
        <strain evidence="2 3">HN2</strain>
    </source>
</reference>
<evidence type="ECO:0000313" key="2">
    <source>
        <dbReference type="EMBL" id="GFM33834.1"/>
    </source>
</evidence>
<dbReference type="GO" id="GO:0008757">
    <property type="term" value="F:S-adenosylmethionine-dependent methyltransferase activity"/>
    <property type="evidence" value="ECO:0007669"/>
    <property type="project" value="InterPro"/>
</dbReference>
<organism evidence="2 3">
    <name type="scientific">Desulfovibrio subterraneus</name>
    <dbReference type="NCBI Taxonomy" id="2718620"/>
    <lineage>
        <taxon>Bacteria</taxon>
        <taxon>Pseudomonadati</taxon>
        <taxon>Thermodesulfobacteriota</taxon>
        <taxon>Desulfovibrionia</taxon>
        <taxon>Desulfovibrionales</taxon>
        <taxon>Desulfovibrionaceae</taxon>
        <taxon>Desulfovibrio</taxon>
    </lineage>
</organism>
<evidence type="ECO:0000259" key="1">
    <source>
        <dbReference type="Pfam" id="PF08241"/>
    </source>
</evidence>
<dbReference type="RefSeq" id="WP_174405488.1">
    <property type="nucleotide sequence ID" value="NZ_BLVO01000013.1"/>
</dbReference>
<sequence length="264" mass="30106">MPTYYDKINKRLVQCNTNATSAFWDKHWENIPLNTKKPGKGDFVLGVTSKYLKQSSTIFEGGCGPCNIVHNLYLSEYNVIGLDYAQNTLHRVKNKANYLQLICGDVFDLPLSSNTIDGYWSLGVIEHFYNGYDDILKEAQRVIASNGYLFITFPTFSLLRRIKSKLNRFELLPKTFSHLDSGFYQFMLDAGEVSKKLNDYGFTIIKESKFDAAKGLKDEIPILHPLLSKVYTKQGCFAKIIRFTINKLFSPIAGHMSLIVAQKR</sequence>
<dbReference type="Proteomes" id="UP000503840">
    <property type="component" value="Unassembled WGS sequence"/>
</dbReference>
<protein>
    <recommendedName>
        <fullName evidence="1">Methyltransferase type 11 domain-containing protein</fullName>
    </recommendedName>
</protein>
<dbReference type="CDD" id="cd02440">
    <property type="entry name" value="AdoMet_MTases"/>
    <property type="match status" value="1"/>
</dbReference>
<dbReference type="EMBL" id="BLVO01000013">
    <property type="protein sequence ID" value="GFM33834.1"/>
    <property type="molecule type" value="Genomic_DNA"/>
</dbReference>